<protein>
    <submittedName>
        <fullName evidence="1">Uncharacterized protein</fullName>
    </submittedName>
</protein>
<evidence type="ECO:0000313" key="2">
    <source>
        <dbReference type="Proteomes" id="UP000717515"/>
    </source>
</evidence>
<sequence length="129" mass="14003">MTTTNPRISLGYNPSSDVATAAIRVSGAANIKPSLDTIYAHSHSDIGTVRVYGNGDTEHCPLGSFSIAIKVRRVSAGAHQPENLKWGLSRVEKSKRFACTHPTLLPPGKSLAQPWMIFTRKGCLICRRS</sequence>
<dbReference type="EMBL" id="JAIFTL010000053">
    <property type="protein sequence ID" value="KAG9324933.1"/>
    <property type="molecule type" value="Genomic_DNA"/>
</dbReference>
<comment type="caution">
    <text evidence="1">The sequence shown here is derived from an EMBL/GenBank/DDBJ whole genome shotgun (WGS) entry which is preliminary data.</text>
</comment>
<proteinExistence type="predicted"/>
<dbReference type="Proteomes" id="UP000717515">
    <property type="component" value="Unassembled WGS sequence"/>
</dbReference>
<dbReference type="AlphaFoldDB" id="A0A9P8A5Y9"/>
<accession>A0A9P8A5Y9</accession>
<evidence type="ECO:0000313" key="1">
    <source>
        <dbReference type="EMBL" id="KAG9324933.1"/>
    </source>
</evidence>
<reference evidence="1" key="1">
    <citation type="submission" date="2021-07" db="EMBL/GenBank/DDBJ databases">
        <title>Draft genome of Mortierella alpina, strain LL118, isolated from an aspen leaf litter sample.</title>
        <authorList>
            <person name="Yang S."/>
            <person name="Vinatzer B.A."/>
        </authorList>
    </citation>
    <scope>NUCLEOTIDE SEQUENCE</scope>
    <source>
        <strain evidence="1">LL118</strain>
    </source>
</reference>
<gene>
    <name evidence="1" type="ORF">KVV02_008495</name>
</gene>
<name>A0A9P8A5Y9_MORAP</name>
<organism evidence="1 2">
    <name type="scientific">Mortierella alpina</name>
    <name type="common">Oleaginous fungus</name>
    <name type="synonym">Mortierella renispora</name>
    <dbReference type="NCBI Taxonomy" id="64518"/>
    <lineage>
        <taxon>Eukaryota</taxon>
        <taxon>Fungi</taxon>
        <taxon>Fungi incertae sedis</taxon>
        <taxon>Mucoromycota</taxon>
        <taxon>Mortierellomycotina</taxon>
        <taxon>Mortierellomycetes</taxon>
        <taxon>Mortierellales</taxon>
        <taxon>Mortierellaceae</taxon>
        <taxon>Mortierella</taxon>
    </lineage>
</organism>